<reference evidence="1" key="2">
    <citation type="journal article" date="2021" name="Mar. Drugs">
        <title>Genome Reduction and Secondary Metabolism of the Marine Sponge-Associated Cyanobacterium Leptothoe.</title>
        <authorList>
            <person name="Konstantinou D."/>
            <person name="Popin R.V."/>
            <person name="Fewer D.P."/>
            <person name="Sivonen K."/>
            <person name="Gkelis S."/>
        </authorList>
    </citation>
    <scope>NUCLEOTIDE SEQUENCE</scope>
    <source>
        <strain evidence="1">TAU-MAC 1115</strain>
    </source>
</reference>
<reference evidence="1" key="1">
    <citation type="submission" date="2020-11" db="EMBL/GenBank/DDBJ databases">
        <authorList>
            <person name="Konstantinou D."/>
            <person name="Gkelis S."/>
            <person name="Popin R."/>
            <person name="Fewer D."/>
            <person name="Sivonen K."/>
        </authorList>
    </citation>
    <scope>NUCLEOTIDE SEQUENCE</scope>
    <source>
        <strain evidence="1">TAU-MAC 1115</strain>
    </source>
</reference>
<evidence type="ECO:0008006" key="3">
    <source>
        <dbReference type="Google" id="ProtNLM"/>
    </source>
</evidence>
<dbReference type="Proteomes" id="UP000717364">
    <property type="component" value="Unassembled WGS sequence"/>
</dbReference>
<evidence type="ECO:0000313" key="2">
    <source>
        <dbReference type="Proteomes" id="UP000717364"/>
    </source>
</evidence>
<dbReference type="EMBL" id="JADOES010000006">
    <property type="protein sequence ID" value="MBT9314708.1"/>
    <property type="molecule type" value="Genomic_DNA"/>
</dbReference>
<accession>A0A947DD05</accession>
<gene>
    <name evidence="1" type="ORF">IXB50_04650</name>
</gene>
<sequence>MPLFTDSSPVIISRDVPESICVLADADLLLTFFMGHASCTYKIDTLLAHLNQHNIQVHVTDLCLKRVSYYLSRPPENPAQDSIISWFKRRKVAAQLKALFQLQCLDITHNMIQSARQLSVQDFDMAVEVVCAKTYHLDAIVTQKQPQQFEGKPVDLKVWSLGQFLTRAGLEKLLNNPG</sequence>
<proteinExistence type="predicted"/>
<organism evidence="1 2">
    <name type="scientific">Leptothoe spongobia TAU-MAC 1115</name>
    <dbReference type="NCBI Taxonomy" id="1967444"/>
    <lineage>
        <taxon>Bacteria</taxon>
        <taxon>Bacillati</taxon>
        <taxon>Cyanobacteriota</taxon>
        <taxon>Cyanophyceae</taxon>
        <taxon>Nodosilineales</taxon>
        <taxon>Cymatolegaceae</taxon>
        <taxon>Leptothoe</taxon>
        <taxon>Leptothoe spongobia</taxon>
    </lineage>
</organism>
<evidence type="ECO:0000313" key="1">
    <source>
        <dbReference type="EMBL" id="MBT9314708.1"/>
    </source>
</evidence>
<dbReference type="RefSeq" id="WP_215607782.1">
    <property type="nucleotide sequence ID" value="NZ_JADOES010000006.1"/>
</dbReference>
<comment type="caution">
    <text evidence="1">The sequence shown here is derived from an EMBL/GenBank/DDBJ whole genome shotgun (WGS) entry which is preliminary data.</text>
</comment>
<name>A0A947DD05_9CYAN</name>
<keyword evidence="2" id="KW-1185">Reference proteome</keyword>
<dbReference type="AlphaFoldDB" id="A0A947DD05"/>
<protein>
    <recommendedName>
        <fullName evidence="3">PIN domain-containing protein</fullName>
    </recommendedName>
</protein>